<keyword evidence="3" id="KW-1185">Reference proteome</keyword>
<proteinExistence type="predicted"/>
<sequence>MTALDSSRRKTADLITPKTKLSLRPHHGTNHLALFHTRHIPNTDTRHRQLPTPAICAPRWQCGLSLHRQREVNSGSSTRVCQPRLLHLLLHLPALHVR</sequence>
<gene>
    <name evidence="2" type="ORF">E2C01_015574</name>
</gene>
<dbReference type="Proteomes" id="UP000324222">
    <property type="component" value="Unassembled WGS sequence"/>
</dbReference>
<protein>
    <submittedName>
        <fullName evidence="2">Uncharacterized protein</fullName>
    </submittedName>
</protein>
<dbReference type="AlphaFoldDB" id="A0A5B7DNM0"/>
<reference evidence="2 3" key="1">
    <citation type="submission" date="2019-05" db="EMBL/GenBank/DDBJ databases">
        <title>Another draft genome of Portunus trituberculatus and its Hox gene families provides insights of decapod evolution.</title>
        <authorList>
            <person name="Jeong J.-H."/>
            <person name="Song I."/>
            <person name="Kim S."/>
            <person name="Choi T."/>
            <person name="Kim D."/>
            <person name="Ryu S."/>
            <person name="Kim W."/>
        </authorList>
    </citation>
    <scope>NUCLEOTIDE SEQUENCE [LARGE SCALE GENOMIC DNA]</scope>
    <source>
        <tissue evidence="2">Muscle</tissue>
    </source>
</reference>
<name>A0A5B7DNM0_PORTR</name>
<evidence type="ECO:0000313" key="3">
    <source>
        <dbReference type="Proteomes" id="UP000324222"/>
    </source>
</evidence>
<organism evidence="2 3">
    <name type="scientific">Portunus trituberculatus</name>
    <name type="common">Swimming crab</name>
    <name type="synonym">Neptunus trituberculatus</name>
    <dbReference type="NCBI Taxonomy" id="210409"/>
    <lineage>
        <taxon>Eukaryota</taxon>
        <taxon>Metazoa</taxon>
        <taxon>Ecdysozoa</taxon>
        <taxon>Arthropoda</taxon>
        <taxon>Crustacea</taxon>
        <taxon>Multicrustacea</taxon>
        <taxon>Malacostraca</taxon>
        <taxon>Eumalacostraca</taxon>
        <taxon>Eucarida</taxon>
        <taxon>Decapoda</taxon>
        <taxon>Pleocyemata</taxon>
        <taxon>Brachyura</taxon>
        <taxon>Eubrachyura</taxon>
        <taxon>Portunoidea</taxon>
        <taxon>Portunidae</taxon>
        <taxon>Portuninae</taxon>
        <taxon>Portunus</taxon>
    </lineage>
</organism>
<accession>A0A5B7DNM0</accession>
<evidence type="ECO:0000256" key="1">
    <source>
        <dbReference type="SAM" id="MobiDB-lite"/>
    </source>
</evidence>
<evidence type="ECO:0000313" key="2">
    <source>
        <dbReference type="EMBL" id="MPC22556.1"/>
    </source>
</evidence>
<dbReference type="EMBL" id="VSRR010001101">
    <property type="protein sequence ID" value="MPC22556.1"/>
    <property type="molecule type" value="Genomic_DNA"/>
</dbReference>
<comment type="caution">
    <text evidence="2">The sequence shown here is derived from an EMBL/GenBank/DDBJ whole genome shotgun (WGS) entry which is preliminary data.</text>
</comment>
<feature type="region of interest" description="Disordered" evidence="1">
    <location>
        <begin position="1"/>
        <end position="28"/>
    </location>
</feature>
<feature type="compositionally biased region" description="Basic and acidic residues" evidence="1">
    <location>
        <begin position="1"/>
        <end position="12"/>
    </location>
</feature>